<dbReference type="AlphaFoldDB" id="A0A7F5RNF0"/>
<dbReference type="RefSeq" id="XP_025837552.1">
    <property type="nucleotide sequence ID" value="XM_025981767.1"/>
</dbReference>
<accession>A0A7F5RNF0</accession>
<dbReference type="KEGG" id="apln:108744960"/>
<dbReference type="InParanoid" id="A0A7F5RNF0"/>
<gene>
    <name evidence="2" type="primary">LOC108744960</name>
</gene>
<dbReference type="FunCoup" id="A0A7F5RNF0">
    <property type="interactions" value="709"/>
</dbReference>
<dbReference type="PANTHER" id="PTHR17985">
    <property type="entry name" value="SER/THR-RICH PROTEIN T10 IN DGCR REGION"/>
    <property type="match status" value="1"/>
</dbReference>
<reference evidence="2" key="1">
    <citation type="submission" date="2025-08" db="UniProtKB">
        <authorList>
            <consortium name="RefSeq"/>
        </authorList>
    </citation>
    <scope>IDENTIFICATION</scope>
    <source>
        <tissue evidence="2">Entire body</tissue>
    </source>
</reference>
<proteinExistence type="predicted"/>
<dbReference type="OrthoDB" id="191601at2759"/>
<protein>
    <submittedName>
        <fullName evidence="2">Transport and Golgi organization protein 2</fullName>
    </submittedName>
</protein>
<dbReference type="CTD" id="128989"/>
<sequence length="277" mass="31506">MCILFIFVDTNPKKGSYRLIIASNRDEYYRRPADIARFFPNDNIIAGRDMEKGREGGTWLGVSLRKCEKFKFRFGALLNVTGEDRKQNAKGRGNIVMDFIKHELTGAEYVNKLYSDDTHNAFNFVAVELREDSASTFHLSNSPPNIAEFQGSKILGFGNSPLNSPLTKVKNGTTRFSEIISKCNSVSQGEQLKDELISLLKSEERHLPDPELQKRAPNAYEELSSVFVEIQNSYGTRTHSIVLVTDEWKVEFVEETIEEPYNPEAPVWNKQTIKSNL</sequence>
<dbReference type="PANTHER" id="PTHR17985:SF8">
    <property type="entry name" value="TRANSPORT AND GOLGI ORGANIZATION PROTEIN 2 HOMOLOG"/>
    <property type="match status" value="1"/>
</dbReference>
<dbReference type="GeneID" id="108744960"/>
<organism evidence="1 2">
    <name type="scientific">Agrilus planipennis</name>
    <name type="common">Emerald ash borer</name>
    <name type="synonym">Agrilus marcopoli</name>
    <dbReference type="NCBI Taxonomy" id="224129"/>
    <lineage>
        <taxon>Eukaryota</taxon>
        <taxon>Metazoa</taxon>
        <taxon>Ecdysozoa</taxon>
        <taxon>Arthropoda</taxon>
        <taxon>Hexapoda</taxon>
        <taxon>Insecta</taxon>
        <taxon>Pterygota</taxon>
        <taxon>Neoptera</taxon>
        <taxon>Endopterygota</taxon>
        <taxon>Coleoptera</taxon>
        <taxon>Polyphaga</taxon>
        <taxon>Elateriformia</taxon>
        <taxon>Buprestoidea</taxon>
        <taxon>Buprestidae</taxon>
        <taxon>Agrilinae</taxon>
        <taxon>Agrilus</taxon>
    </lineage>
</organism>
<dbReference type="Pfam" id="PF05742">
    <property type="entry name" value="TANGO2"/>
    <property type="match status" value="1"/>
</dbReference>
<dbReference type="GO" id="GO:0005794">
    <property type="term" value="C:Golgi apparatus"/>
    <property type="evidence" value="ECO:0007669"/>
    <property type="project" value="TreeGrafter"/>
</dbReference>
<dbReference type="InterPro" id="IPR008551">
    <property type="entry name" value="TANGO2"/>
</dbReference>
<dbReference type="GO" id="GO:0009306">
    <property type="term" value="P:protein secretion"/>
    <property type="evidence" value="ECO:0007669"/>
    <property type="project" value="TreeGrafter"/>
</dbReference>
<dbReference type="GO" id="GO:0007030">
    <property type="term" value="P:Golgi organization"/>
    <property type="evidence" value="ECO:0007669"/>
    <property type="project" value="TreeGrafter"/>
</dbReference>
<dbReference type="Proteomes" id="UP000192223">
    <property type="component" value="Unplaced"/>
</dbReference>
<keyword evidence="1" id="KW-1185">Reference proteome</keyword>
<evidence type="ECO:0000313" key="1">
    <source>
        <dbReference type="Proteomes" id="UP000192223"/>
    </source>
</evidence>
<evidence type="ECO:0000313" key="2">
    <source>
        <dbReference type="RefSeq" id="XP_025837552.1"/>
    </source>
</evidence>
<name>A0A7F5RNF0_AGRPL</name>